<dbReference type="AlphaFoldDB" id="A0A6M1RX04"/>
<dbReference type="EMBL" id="JAAKZH010000008">
    <property type="protein sequence ID" value="NGO66042.1"/>
    <property type="molecule type" value="Genomic_DNA"/>
</dbReference>
<gene>
    <name evidence="1" type="ORF">G6N76_20495</name>
</gene>
<sequence length="157" mass="16929">MDKIEAVVQHVSIFRLRSIYLIGVLYEFEADNQEGCLDIIIKGNNIAFCIDPANGPKKGRTAITSTVVHILPESNAIPAFNVQKGNNVTITVPVFSLEDSDQLKVAGELLGLFPPVRQTLTISPGTSGDLPADLAAELGIGEVKASVARDWGWRGWS</sequence>
<keyword evidence="2" id="KW-1185">Reference proteome</keyword>
<evidence type="ECO:0000313" key="1">
    <source>
        <dbReference type="EMBL" id="NGO66042.1"/>
    </source>
</evidence>
<evidence type="ECO:0000313" key="2">
    <source>
        <dbReference type="Proteomes" id="UP000477849"/>
    </source>
</evidence>
<protein>
    <submittedName>
        <fullName evidence="1">Uncharacterized protein</fullName>
    </submittedName>
</protein>
<dbReference type="RefSeq" id="WP_163897177.1">
    <property type="nucleotide sequence ID" value="NZ_CP048424.1"/>
</dbReference>
<comment type="caution">
    <text evidence="1">The sequence shown here is derived from an EMBL/GenBank/DDBJ whole genome shotgun (WGS) entry which is preliminary data.</text>
</comment>
<accession>A0A6M1RX04</accession>
<reference evidence="1 2" key="1">
    <citation type="submission" date="2020-02" db="EMBL/GenBank/DDBJ databases">
        <title>Genome sequence of the type strain CCBAU10050 of Rhizobium daejeonense.</title>
        <authorList>
            <person name="Gao J."/>
            <person name="Sun J."/>
        </authorList>
    </citation>
    <scope>NUCLEOTIDE SEQUENCE [LARGE SCALE GENOMIC DNA]</scope>
    <source>
        <strain evidence="1 2">CCBAU10050</strain>
    </source>
</reference>
<dbReference type="Proteomes" id="UP000477849">
    <property type="component" value="Unassembled WGS sequence"/>
</dbReference>
<proteinExistence type="predicted"/>
<name>A0A6M1RX04_9HYPH</name>
<organism evidence="1 2">
    <name type="scientific">Rhizobium daejeonense</name>
    <dbReference type="NCBI Taxonomy" id="240521"/>
    <lineage>
        <taxon>Bacteria</taxon>
        <taxon>Pseudomonadati</taxon>
        <taxon>Pseudomonadota</taxon>
        <taxon>Alphaproteobacteria</taxon>
        <taxon>Hyphomicrobiales</taxon>
        <taxon>Rhizobiaceae</taxon>
        <taxon>Rhizobium/Agrobacterium group</taxon>
        <taxon>Rhizobium</taxon>
    </lineage>
</organism>